<keyword evidence="10" id="KW-1185">Reference proteome</keyword>
<dbReference type="PANTHER" id="PTHR42709:SF6">
    <property type="entry name" value="UNDECAPRENYL PHOSPHATE TRANSPORTER A"/>
    <property type="match status" value="1"/>
</dbReference>
<keyword evidence="5 7" id="KW-1133">Transmembrane helix</keyword>
<feature type="transmembrane region" description="Helical" evidence="7">
    <location>
        <begin position="139"/>
        <end position="158"/>
    </location>
</feature>
<proteinExistence type="inferred from homology"/>
<evidence type="ECO:0000256" key="3">
    <source>
        <dbReference type="ARBA" id="ARBA00022475"/>
    </source>
</evidence>
<dbReference type="EMBL" id="JBDXSU010000001">
    <property type="protein sequence ID" value="MFB5188681.1"/>
    <property type="molecule type" value="Genomic_DNA"/>
</dbReference>
<comment type="subcellular location">
    <subcellularLocation>
        <location evidence="1">Cell membrane</location>
        <topology evidence="1">Multi-pass membrane protein</topology>
    </subcellularLocation>
</comment>
<feature type="transmembrane region" description="Helical" evidence="7">
    <location>
        <begin position="57"/>
        <end position="78"/>
    </location>
</feature>
<evidence type="ECO:0000256" key="7">
    <source>
        <dbReference type="SAM" id="Phobius"/>
    </source>
</evidence>
<evidence type="ECO:0000256" key="2">
    <source>
        <dbReference type="ARBA" id="ARBA00010792"/>
    </source>
</evidence>
<feature type="transmembrane region" description="Helical" evidence="7">
    <location>
        <begin position="17"/>
        <end position="37"/>
    </location>
</feature>
<dbReference type="PANTHER" id="PTHR42709">
    <property type="entry name" value="ALKALINE PHOSPHATASE LIKE PROTEIN"/>
    <property type="match status" value="1"/>
</dbReference>
<accession>A0ABV5A8L1</accession>
<evidence type="ECO:0000256" key="6">
    <source>
        <dbReference type="ARBA" id="ARBA00023136"/>
    </source>
</evidence>
<name>A0ABV5A8L1_9BACL</name>
<comment type="similarity">
    <text evidence="2">Belongs to the DedA family.</text>
</comment>
<comment type="caution">
    <text evidence="9">The sequence shown here is derived from an EMBL/GenBank/DDBJ whole genome shotgun (WGS) entry which is preliminary data.</text>
</comment>
<organism evidence="9 10">
    <name type="scientific">Alicyclobacillus fastidiosus</name>
    <dbReference type="NCBI Taxonomy" id="392011"/>
    <lineage>
        <taxon>Bacteria</taxon>
        <taxon>Bacillati</taxon>
        <taxon>Bacillota</taxon>
        <taxon>Bacilli</taxon>
        <taxon>Bacillales</taxon>
        <taxon>Alicyclobacillaceae</taxon>
        <taxon>Alicyclobacillus</taxon>
    </lineage>
</organism>
<evidence type="ECO:0000313" key="9">
    <source>
        <dbReference type="EMBL" id="MFB5188681.1"/>
    </source>
</evidence>
<reference evidence="9 10" key="1">
    <citation type="journal article" date="2024" name="Int. J. Mol. Sci.">
        <title>Exploration of Alicyclobacillus spp. Genome in Search of Antibiotic Resistance.</title>
        <authorList>
            <person name="Bucka-Kolendo J."/>
            <person name="Kiousi D.E."/>
            <person name="Dekowska A."/>
            <person name="Mikolajczuk-Szczyrba A."/>
            <person name="Karadedos D.M."/>
            <person name="Michael P."/>
            <person name="Galanis A."/>
            <person name="Sokolowska B."/>
        </authorList>
    </citation>
    <scope>NUCLEOTIDE SEQUENCE [LARGE SCALE GENOMIC DNA]</scope>
    <source>
        <strain evidence="9 10">KKP 3000</strain>
    </source>
</reference>
<dbReference type="InterPro" id="IPR051311">
    <property type="entry name" value="DedA_domain"/>
</dbReference>
<evidence type="ECO:0000259" key="8">
    <source>
        <dbReference type="Pfam" id="PF09335"/>
    </source>
</evidence>
<protein>
    <submittedName>
        <fullName evidence="9">DedA family protein</fullName>
    </submittedName>
</protein>
<dbReference type="RefSeq" id="WP_275475524.1">
    <property type="nucleotide sequence ID" value="NZ_CP162940.1"/>
</dbReference>
<feature type="domain" description="VTT" evidence="8">
    <location>
        <begin position="36"/>
        <end position="161"/>
    </location>
</feature>
<evidence type="ECO:0000313" key="10">
    <source>
        <dbReference type="Proteomes" id="UP001579974"/>
    </source>
</evidence>
<keyword evidence="3" id="KW-1003">Cell membrane</keyword>
<sequence length="203" mass="22516">MTEVERLAHGITSLIQIYGYIGIFLAMVLESACIPLPSEVIMPFGGYLVVLGHLNFWGVVICGTLGNLVGSLIAYFIGRYGGRLLILKYGRLIRLSEHHLKMAENWFTKRGQSAVLIGRVLPIVRTFISLPAGVAQMPVVQFLLYTLIGSLPWVYMLTWSGTALGKGWEGINKYVHPLTYAVVAAIVITVATYVVKLLRHRQE</sequence>
<dbReference type="InterPro" id="IPR032816">
    <property type="entry name" value="VTT_dom"/>
</dbReference>
<keyword evidence="4 7" id="KW-0812">Transmembrane</keyword>
<gene>
    <name evidence="9" type="ORF">KKP3000_001114</name>
</gene>
<feature type="transmembrane region" description="Helical" evidence="7">
    <location>
        <begin position="178"/>
        <end position="198"/>
    </location>
</feature>
<dbReference type="Proteomes" id="UP001579974">
    <property type="component" value="Unassembled WGS sequence"/>
</dbReference>
<dbReference type="Pfam" id="PF09335">
    <property type="entry name" value="VTT_dom"/>
    <property type="match status" value="1"/>
</dbReference>
<evidence type="ECO:0000256" key="5">
    <source>
        <dbReference type="ARBA" id="ARBA00022989"/>
    </source>
</evidence>
<evidence type="ECO:0000256" key="4">
    <source>
        <dbReference type="ARBA" id="ARBA00022692"/>
    </source>
</evidence>
<keyword evidence="6 7" id="KW-0472">Membrane</keyword>
<evidence type="ECO:0000256" key="1">
    <source>
        <dbReference type="ARBA" id="ARBA00004651"/>
    </source>
</evidence>